<dbReference type="GO" id="GO:0003724">
    <property type="term" value="F:RNA helicase activity"/>
    <property type="evidence" value="ECO:0007669"/>
    <property type="project" value="UniProtKB-EC"/>
</dbReference>
<dbReference type="CDD" id="cd18787">
    <property type="entry name" value="SF2_C_DEAD"/>
    <property type="match status" value="1"/>
</dbReference>
<evidence type="ECO:0000256" key="3">
    <source>
        <dbReference type="ARBA" id="ARBA00022806"/>
    </source>
</evidence>
<reference evidence="11 12" key="1">
    <citation type="journal article" date="2013" name="Int. J. Syst. Evol. Microbiol.">
        <title>Celerinatantimonas yamalensis sp. nov., a cold-adapted diazotrophic bacterium from a cold permafrost brine.</title>
        <authorList>
            <person name="Shcherbakova V."/>
            <person name="Chuvilskaya N."/>
            <person name="Rivkina E."/>
            <person name="Demidov N."/>
            <person name="Uchaeva V."/>
            <person name="Suetin S."/>
            <person name="Suzina N."/>
            <person name="Gilichinsky D."/>
        </authorList>
    </citation>
    <scope>NUCLEOTIDE SEQUENCE [LARGE SCALE GENOMIC DNA]</scope>
    <source>
        <strain evidence="11 12">C7</strain>
    </source>
</reference>
<feature type="domain" description="DEAD-box RNA helicase Q" evidence="10">
    <location>
        <begin position="1"/>
        <end position="29"/>
    </location>
</feature>
<keyword evidence="5" id="KW-0690">Ribosome biogenesis</keyword>
<evidence type="ECO:0000313" key="12">
    <source>
        <dbReference type="Proteomes" id="UP001629953"/>
    </source>
</evidence>
<dbReference type="PANTHER" id="PTHR47959:SF3">
    <property type="entry name" value="ATP-DEPENDENT RNA HELICASE SRMB"/>
    <property type="match status" value="1"/>
</dbReference>
<evidence type="ECO:0000256" key="6">
    <source>
        <dbReference type="PROSITE-ProRule" id="PRU00552"/>
    </source>
</evidence>
<evidence type="ECO:0000313" key="11">
    <source>
        <dbReference type="EMBL" id="MFM2486445.1"/>
    </source>
</evidence>
<sequence length="413" mass="46615">MTFDQLELDDRLLSSLEQQGLTRPTLIQQEVIPKLLEGLDVLASAPTGTGKTLAYLLPAFQHLLDFPRRGKGPARVMVLTPTRELALQVAEQARLLAQHSSHQVIDITGGVHHSEHAEQLRQGCDIVVATPGRLLDYIDAEVFDCQAIEWLILDEADRMLDMGFISEMQRIAKELTARQRTALFSATLEGERLEQFAAEVMRDAQLVEVSPSRRERGKIMEYYYHCDSLSHKRDILCYHLNHEDVTRAIVFVKTRDRLDELVAYLQSQGIQAAYLRGEMSQGRRNAALDRFKNGQVKVLLATDVASRGIDVPDISHVFNFDMPRGADVYVHRIGRTARAGKKGCAISLVEAHDLAMLGKIERYTQTPVKRRVIDSLRPQHKVPTKLQKKPKVKTKKGKPSSVKQKKLSTKKTK</sequence>
<comment type="similarity">
    <text evidence="5">Belongs to the DEAD box helicase family. SrmB subfamily.</text>
</comment>
<comment type="subunit">
    <text evidence="5">Interacts with the 50S ribosomal subunit.</text>
</comment>
<dbReference type="InterPro" id="IPR011545">
    <property type="entry name" value="DEAD/DEAH_box_helicase_dom"/>
</dbReference>
<evidence type="ECO:0000256" key="2">
    <source>
        <dbReference type="ARBA" id="ARBA00022801"/>
    </source>
</evidence>
<dbReference type="HAMAP" id="MF_00967">
    <property type="entry name" value="DEAD_helicase_SrmB"/>
    <property type="match status" value="1"/>
</dbReference>
<dbReference type="PROSITE" id="PS51192">
    <property type="entry name" value="HELICASE_ATP_BIND_1"/>
    <property type="match status" value="1"/>
</dbReference>
<keyword evidence="3 5" id="KW-0347">Helicase</keyword>
<comment type="caution">
    <text evidence="11">The sequence shown here is derived from an EMBL/GenBank/DDBJ whole genome shotgun (WGS) entry which is preliminary data.</text>
</comment>
<feature type="short sequence motif" description="Q motif" evidence="6">
    <location>
        <begin position="1"/>
        <end position="29"/>
    </location>
</feature>
<dbReference type="SMART" id="SM00487">
    <property type="entry name" value="DEXDc"/>
    <property type="match status" value="1"/>
</dbReference>
<protein>
    <recommendedName>
        <fullName evidence="5">ATP-dependent RNA helicase SrmB</fullName>
        <ecNumber evidence="5">3.6.4.13</ecNumber>
    </recommendedName>
</protein>
<dbReference type="EC" id="3.6.4.13" evidence="5"/>
<dbReference type="InterPro" id="IPR027417">
    <property type="entry name" value="P-loop_NTPase"/>
</dbReference>
<dbReference type="NCBIfam" id="NF008394">
    <property type="entry name" value="PRK11192.1"/>
    <property type="match status" value="1"/>
</dbReference>
<feature type="domain" description="Helicase C-terminal" evidence="9">
    <location>
        <begin position="234"/>
        <end position="384"/>
    </location>
</feature>
<evidence type="ECO:0000256" key="4">
    <source>
        <dbReference type="ARBA" id="ARBA00022840"/>
    </source>
</evidence>
<dbReference type="InterPro" id="IPR044742">
    <property type="entry name" value="DEAD/DEAH_RhlB"/>
</dbReference>
<evidence type="ECO:0000256" key="5">
    <source>
        <dbReference type="HAMAP-Rule" id="MF_00967"/>
    </source>
</evidence>
<name>A0ABW9GB28_9GAMM</name>
<keyword evidence="12" id="KW-1185">Reference proteome</keyword>
<evidence type="ECO:0000256" key="7">
    <source>
        <dbReference type="SAM" id="MobiDB-lite"/>
    </source>
</evidence>
<keyword evidence="5" id="KW-0963">Cytoplasm</keyword>
<evidence type="ECO:0000259" key="9">
    <source>
        <dbReference type="PROSITE" id="PS51194"/>
    </source>
</evidence>
<feature type="region of interest" description="Disordered" evidence="7">
    <location>
        <begin position="377"/>
        <end position="413"/>
    </location>
</feature>
<dbReference type="CDD" id="cd00268">
    <property type="entry name" value="DEADc"/>
    <property type="match status" value="1"/>
</dbReference>
<dbReference type="InterPro" id="IPR014001">
    <property type="entry name" value="Helicase_ATP-bd"/>
</dbReference>
<organism evidence="11 12">
    <name type="scientific">Celerinatantimonas yamalensis</name>
    <dbReference type="NCBI Taxonomy" id="559956"/>
    <lineage>
        <taxon>Bacteria</taxon>
        <taxon>Pseudomonadati</taxon>
        <taxon>Pseudomonadota</taxon>
        <taxon>Gammaproteobacteria</taxon>
        <taxon>Celerinatantimonadaceae</taxon>
        <taxon>Celerinatantimonas</taxon>
    </lineage>
</organism>
<dbReference type="GO" id="GO:0016787">
    <property type="term" value="F:hydrolase activity"/>
    <property type="evidence" value="ECO:0007669"/>
    <property type="project" value="UniProtKB-KW"/>
</dbReference>
<evidence type="ECO:0000256" key="1">
    <source>
        <dbReference type="ARBA" id="ARBA00022741"/>
    </source>
</evidence>
<dbReference type="SUPFAM" id="SSF52540">
    <property type="entry name" value="P-loop containing nucleoside triphosphate hydrolases"/>
    <property type="match status" value="1"/>
</dbReference>
<dbReference type="Pfam" id="PF00270">
    <property type="entry name" value="DEAD"/>
    <property type="match status" value="1"/>
</dbReference>
<dbReference type="PANTHER" id="PTHR47959">
    <property type="entry name" value="ATP-DEPENDENT RNA HELICASE RHLE-RELATED"/>
    <property type="match status" value="1"/>
</dbReference>
<keyword evidence="2 5" id="KW-0378">Hydrolase</keyword>
<dbReference type="Proteomes" id="UP001629953">
    <property type="component" value="Unassembled WGS sequence"/>
</dbReference>
<dbReference type="Gene3D" id="3.40.50.300">
    <property type="entry name" value="P-loop containing nucleotide triphosphate hydrolases"/>
    <property type="match status" value="2"/>
</dbReference>
<dbReference type="Pfam" id="PF00271">
    <property type="entry name" value="Helicase_C"/>
    <property type="match status" value="1"/>
</dbReference>
<feature type="domain" description="Helicase ATP-binding" evidence="8">
    <location>
        <begin position="32"/>
        <end position="206"/>
    </location>
</feature>
<keyword evidence="1 5" id="KW-0547">Nucleotide-binding</keyword>
<dbReference type="InterPro" id="IPR028621">
    <property type="entry name" value="DEAD_helicase_SrmB"/>
</dbReference>
<feature type="compositionally biased region" description="Basic residues" evidence="7">
    <location>
        <begin position="378"/>
        <end position="413"/>
    </location>
</feature>
<dbReference type="EMBL" id="JBEQCT010000008">
    <property type="protein sequence ID" value="MFM2486445.1"/>
    <property type="molecule type" value="Genomic_DNA"/>
</dbReference>
<accession>A0ABW9GB28</accession>
<comment type="function">
    <text evidence="5">DEAD-box RNA helicase involved in the assembly of the 50S ribosomal subunit at low temperature. Exhibits RNA-stimulated ATP hydrolysis and RNA unwinding activity.</text>
</comment>
<dbReference type="InterPro" id="IPR000629">
    <property type="entry name" value="RNA-helicase_DEAD-box_CS"/>
</dbReference>
<dbReference type="InterPro" id="IPR001650">
    <property type="entry name" value="Helicase_C-like"/>
</dbReference>
<dbReference type="InterPro" id="IPR014014">
    <property type="entry name" value="RNA_helicase_DEAD_Q_motif"/>
</dbReference>
<dbReference type="SMART" id="SM00490">
    <property type="entry name" value="HELICc"/>
    <property type="match status" value="1"/>
</dbReference>
<evidence type="ECO:0000259" key="8">
    <source>
        <dbReference type="PROSITE" id="PS51192"/>
    </source>
</evidence>
<gene>
    <name evidence="5 11" type="primary">srmB</name>
    <name evidence="11" type="ORF">ABUE30_15510</name>
</gene>
<dbReference type="InterPro" id="IPR050079">
    <property type="entry name" value="DEAD_box_RNA_helicase"/>
</dbReference>
<proteinExistence type="inferred from homology"/>
<dbReference type="PROSITE" id="PS51194">
    <property type="entry name" value="HELICASE_CTER"/>
    <property type="match status" value="1"/>
</dbReference>
<comment type="subcellular location">
    <subcellularLocation>
        <location evidence="5">Cytoplasm</location>
    </subcellularLocation>
</comment>
<evidence type="ECO:0000259" key="10">
    <source>
        <dbReference type="PROSITE" id="PS51195"/>
    </source>
</evidence>
<dbReference type="PROSITE" id="PS00039">
    <property type="entry name" value="DEAD_ATP_HELICASE"/>
    <property type="match status" value="1"/>
</dbReference>
<dbReference type="RefSeq" id="WP_408624744.1">
    <property type="nucleotide sequence ID" value="NZ_JBEQCT010000008.1"/>
</dbReference>
<keyword evidence="4 5" id="KW-0067">ATP-binding</keyword>
<dbReference type="PROSITE" id="PS51195">
    <property type="entry name" value="Q_MOTIF"/>
    <property type="match status" value="1"/>
</dbReference>
<comment type="catalytic activity">
    <reaction evidence="5">
        <text>ATP + H2O = ADP + phosphate + H(+)</text>
        <dbReference type="Rhea" id="RHEA:13065"/>
        <dbReference type="ChEBI" id="CHEBI:15377"/>
        <dbReference type="ChEBI" id="CHEBI:15378"/>
        <dbReference type="ChEBI" id="CHEBI:30616"/>
        <dbReference type="ChEBI" id="CHEBI:43474"/>
        <dbReference type="ChEBI" id="CHEBI:456216"/>
        <dbReference type="EC" id="3.6.4.13"/>
    </reaction>
</comment>